<evidence type="ECO:0000313" key="1">
    <source>
        <dbReference type="EMBL" id="GBP13374.1"/>
    </source>
</evidence>
<dbReference type="AlphaFoldDB" id="A0A4C1TGW7"/>
<name>A0A4C1TGW7_EUMVA</name>
<reference evidence="1 2" key="1">
    <citation type="journal article" date="2019" name="Commun. Biol.">
        <title>The bagworm genome reveals a unique fibroin gene that provides high tensile strength.</title>
        <authorList>
            <person name="Kono N."/>
            <person name="Nakamura H."/>
            <person name="Ohtoshi R."/>
            <person name="Tomita M."/>
            <person name="Numata K."/>
            <person name="Arakawa K."/>
        </authorList>
    </citation>
    <scope>NUCLEOTIDE SEQUENCE [LARGE SCALE GENOMIC DNA]</scope>
</reference>
<dbReference type="Proteomes" id="UP000299102">
    <property type="component" value="Unassembled WGS sequence"/>
</dbReference>
<keyword evidence="2" id="KW-1185">Reference proteome</keyword>
<gene>
    <name evidence="1" type="ORF">EVAR_4140_1</name>
</gene>
<organism evidence="1 2">
    <name type="scientific">Eumeta variegata</name>
    <name type="common">Bagworm moth</name>
    <name type="synonym">Eumeta japonica</name>
    <dbReference type="NCBI Taxonomy" id="151549"/>
    <lineage>
        <taxon>Eukaryota</taxon>
        <taxon>Metazoa</taxon>
        <taxon>Ecdysozoa</taxon>
        <taxon>Arthropoda</taxon>
        <taxon>Hexapoda</taxon>
        <taxon>Insecta</taxon>
        <taxon>Pterygota</taxon>
        <taxon>Neoptera</taxon>
        <taxon>Endopterygota</taxon>
        <taxon>Lepidoptera</taxon>
        <taxon>Glossata</taxon>
        <taxon>Ditrysia</taxon>
        <taxon>Tineoidea</taxon>
        <taxon>Psychidae</taxon>
        <taxon>Oiketicinae</taxon>
        <taxon>Eumeta</taxon>
    </lineage>
</organism>
<evidence type="ECO:0000313" key="2">
    <source>
        <dbReference type="Proteomes" id="UP000299102"/>
    </source>
</evidence>
<proteinExistence type="predicted"/>
<accession>A0A4C1TGW7</accession>
<comment type="caution">
    <text evidence="1">The sequence shown here is derived from an EMBL/GenBank/DDBJ whole genome shotgun (WGS) entry which is preliminary data.</text>
</comment>
<dbReference type="EMBL" id="BGZK01000057">
    <property type="protein sequence ID" value="GBP13374.1"/>
    <property type="molecule type" value="Genomic_DNA"/>
</dbReference>
<sequence>MHVRRSRDRRVRAAGLWPPFPDNFLGCMRSHSAPDAASCFNIFSTDGGRSHVIRAVRIVLRDRAELRNYVERNASAANEIKIVNSEPTSSRS</sequence>
<protein>
    <submittedName>
        <fullName evidence="1">Uncharacterized protein</fullName>
    </submittedName>
</protein>